<dbReference type="PROSITE" id="PS51918">
    <property type="entry name" value="RADICAL_SAM"/>
    <property type="match status" value="1"/>
</dbReference>
<evidence type="ECO:0000313" key="8">
    <source>
        <dbReference type="EMBL" id="SCL75149.1"/>
    </source>
</evidence>
<dbReference type="Proteomes" id="UP000184671">
    <property type="component" value="Unassembled WGS sequence"/>
</dbReference>
<dbReference type="NCBIfam" id="TIGR04083">
    <property type="entry name" value="rSAM_pep_methan"/>
    <property type="match status" value="1"/>
</dbReference>
<dbReference type="InterPro" id="IPR007197">
    <property type="entry name" value="rSAM"/>
</dbReference>
<keyword evidence="5" id="KW-0411">Iron-sulfur</keyword>
<dbReference type="SFLD" id="SFLDG01384">
    <property type="entry name" value="thioether_bond_formation_requi"/>
    <property type="match status" value="1"/>
</dbReference>
<dbReference type="EMBL" id="FMID01000024">
    <property type="protein sequence ID" value="SCL75149.1"/>
    <property type="molecule type" value="Genomic_DNA"/>
</dbReference>
<dbReference type="InterPro" id="IPR023867">
    <property type="entry name" value="Sulphatase_maturase_rSAM"/>
</dbReference>
<dbReference type="Gene3D" id="3.20.20.70">
    <property type="entry name" value="Aldolase class I"/>
    <property type="match status" value="1"/>
</dbReference>
<dbReference type="GO" id="GO:0051536">
    <property type="term" value="F:iron-sulfur cluster binding"/>
    <property type="evidence" value="ECO:0007669"/>
    <property type="project" value="UniProtKB-KW"/>
</dbReference>
<dbReference type="InterPro" id="IPR024018">
    <property type="entry name" value="CHP04083_rSAM"/>
</dbReference>
<feature type="domain" description="Radical SAM core" evidence="7">
    <location>
        <begin position="2"/>
        <end position="214"/>
    </location>
</feature>
<dbReference type="SFLD" id="SFLDS00029">
    <property type="entry name" value="Radical_SAM"/>
    <property type="match status" value="1"/>
</dbReference>
<dbReference type="AlphaFoldDB" id="A0A1M4MJP5"/>
<protein>
    <submittedName>
        <fullName evidence="8">Anaerobic sulfatase-maturating enzyme</fullName>
        <ecNumber evidence="8">1.8.98.-</ecNumber>
    </submittedName>
</protein>
<keyword evidence="3" id="KW-0479">Metal-binding</keyword>
<evidence type="ECO:0000256" key="3">
    <source>
        <dbReference type="ARBA" id="ARBA00022723"/>
    </source>
</evidence>
<dbReference type="InterPro" id="IPR047602">
    <property type="entry name" value="SPASM_CteB-like"/>
</dbReference>
<proteinExistence type="inferred from homology"/>
<reference evidence="8 9" key="1">
    <citation type="submission" date="2016-08" db="EMBL/GenBank/DDBJ databases">
        <authorList>
            <person name="Seilhamer J.J."/>
        </authorList>
    </citation>
    <scope>NUCLEOTIDE SEQUENCE [LARGE SCALE GENOMIC DNA]</scope>
    <source>
        <strain evidence="8">L21-II-0</strain>
    </source>
</reference>
<evidence type="ECO:0000256" key="5">
    <source>
        <dbReference type="ARBA" id="ARBA00023014"/>
    </source>
</evidence>
<evidence type="ECO:0000259" key="7">
    <source>
        <dbReference type="PROSITE" id="PS51918"/>
    </source>
</evidence>
<dbReference type="InterPro" id="IPR058240">
    <property type="entry name" value="rSAM_sf"/>
</dbReference>
<evidence type="ECO:0000256" key="1">
    <source>
        <dbReference type="ARBA" id="ARBA00001966"/>
    </source>
</evidence>
<accession>A0A1M4MJP5</accession>
<keyword evidence="4" id="KW-0408">Iron</keyword>
<dbReference type="Pfam" id="PF04055">
    <property type="entry name" value="Radical_SAM"/>
    <property type="match status" value="1"/>
</dbReference>
<dbReference type="InterPro" id="IPR023885">
    <property type="entry name" value="4Fe4S-binding_SPASM_dom"/>
</dbReference>
<dbReference type="STRING" id="118126.L21_1040"/>
<dbReference type="GO" id="GO:0046872">
    <property type="term" value="F:metal ion binding"/>
    <property type="evidence" value="ECO:0007669"/>
    <property type="project" value="UniProtKB-KW"/>
</dbReference>
<comment type="similarity">
    <text evidence="6">Belongs to the radical SAM superfamily. Anaerobic sulfatase-maturating enzyme family.</text>
</comment>
<dbReference type="PANTHER" id="PTHR43273:SF3">
    <property type="entry name" value="ANAEROBIC SULFATASE-MATURATING ENZYME HOMOLOG ASLB-RELATED"/>
    <property type="match status" value="1"/>
</dbReference>
<dbReference type="InterPro" id="IPR006638">
    <property type="entry name" value="Elp3/MiaA/NifB-like_rSAM"/>
</dbReference>
<dbReference type="EC" id="1.8.98.-" evidence="8"/>
<dbReference type="SUPFAM" id="SSF102114">
    <property type="entry name" value="Radical SAM enzymes"/>
    <property type="match status" value="1"/>
</dbReference>
<comment type="cofactor">
    <cofactor evidence="1">
        <name>[4Fe-4S] cluster</name>
        <dbReference type="ChEBI" id="CHEBI:49883"/>
    </cofactor>
</comment>
<name>A0A1M4MJP5_9EURY</name>
<dbReference type="NCBIfam" id="TIGR04085">
    <property type="entry name" value="rSAM_more_4Fe4S"/>
    <property type="match status" value="1"/>
</dbReference>
<keyword evidence="2" id="KW-0949">S-adenosyl-L-methionine</keyword>
<gene>
    <name evidence="8" type="ORF">L21_1040</name>
</gene>
<sequence length="386" mass="43726">MMKSPFHVMIIPTLGCPSKCHYCWSSDESSPRMSIETLREIAAWLKDYRSDQVTITFHGGEPLLAGAEFYRQALPILSEELAHLEPTFALQSNLWLLTPEMAKILAEYRIPIGSSIDGPEDITDVQRGMGYFKKTMRGYEIARENGLDVRFICTFTNQSVRRKEEIVDFFLASGFPLKLHPALPSLRSEDPKEWALEPEEYGELLVYLLDTYLENLGRIEIMNINDLCKGIFTRHGTVCTFVDCMGSTLAFGPDGSIYPCYRFVGMPEYVMGNVYDRPTRDDLAQSDAWKLMHAFKEYVDGACKECAHIKYCRGGCPYNAIAPTNGEIHGVDPHCVAYKRIFDEITERLNNEMFGSDDEEMDGFCSPFGRRAKPGIMAILQAMATK</sequence>
<evidence type="ECO:0000256" key="6">
    <source>
        <dbReference type="ARBA" id="ARBA00023601"/>
    </source>
</evidence>
<dbReference type="Pfam" id="PF13186">
    <property type="entry name" value="SPASM"/>
    <property type="match status" value="1"/>
</dbReference>
<dbReference type="GO" id="GO:0016491">
    <property type="term" value="F:oxidoreductase activity"/>
    <property type="evidence" value="ECO:0007669"/>
    <property type="project" value="UniProtKB-KW"/>
</dbReference>
<evidence type="ECO:0000313" key="9">
    <source>
        <dbReference type="Proteomes" id="UP000184671"/>
    </source>
</evidence>
<dbReference type="PANTHER" id="PTHR43273">
    <property type="entry name" value="ANAEROBIC SULFATASE-MATURATING ENZYME HOMOLOG ASLB-RELATED"/>
    <property type="match status" value="1"/>
</dbReference>
<evidence type="ECO:0000256" key="2">
    <source>
        <dbReference type="ARBA" id="ARBA00022691"/>
    </source>
</evidence>
<keyword evidence="8" id="KW-0560">Oxidoreductase</keyword>
<dbReference type="CDD" id="cd21124">
    <property type="entry name" value="SPASM_CteB-like"/>
    <property type="match status" value="1"/>
</dbReference>
<dbReference type="CDD" id="cd01335">
    <property type="entry name" value="Radical_SAM"/>
    <property type="match status" value="1"/>
</dbReference>
<organism evidence="8 9">
    <name type="scientific">Methanoculleus chikugoensis</name>
    <dbReference type="NCBI Taxonomy" id="118126"/>
    <lineage>
        <taxon>Archaea</taxon>
        <taxon>Methanobacteriati</taxon>
        <taxon>Methanobacteriota</taxon>
        <taxon>Stenosarchaea group</taxon>
        <taxon>Methanomicrobia</taxon>
        <taxon>Methanomicrobiales</taxon>
        <taxon>Methanomicrobiaceae</taxon>
        <taxon>Methanoculleus</taxon>
    </lineage>
</organism>
<dbReference type="SFLD" id="SFLDG01386">
    <property type="entry name" value="main_SPASM_domain-containing"/>
    <property type="match status" value="1"/>
</dbReference>
<dbReference type="InterPro" id="IPR013785">
    <property type="entry name" value="Aldolase_TIM"/>
</dbReference>
<dbReference type="SFLD" id="SFLDG01072">
    <property type="entry name" value="dehydrogenase_like"/>
    <property type="match status" value="1"/>
</dbReference>
<dbReference type="SMART" id="SM00729">
    <property type="entry name" value="Elp3"/>
    <property type="match status" value="1"/>
</dbReference>
<dbReference type="SFLD" id="SFLDG01067">
    <property type="entry name" value="SPASM/twitch_domain_containing"/>
    <property type="match status" value="1"/>
</dbReference>
<evidence type="ECO:0000256" key="4">
    <source>
        <dbReference type="ARBA" id="ARBA00023004"/>
    </source>
</evidence>